<keyword evidence="3" id="KW-1185">Reference proteome</keyword>
<gene>
    <name evidence="2" type="ORF">H6A34_08570</name>
</gene>
<reference evidence="2" key="2">
    <citation type="journal article" date="2021" name="Sci. Rep.">
        <title>The distribution of antibiotic resistance genes in chicken gut microbiota commensals.</title>
        <authorList>
            <person name="Juricova H."/>
            <person name="Matiasovicova J."/>
            <person name="Kubasova T."/>
            <person name="Cejkova D."/>
            <person name="Rychlik I."/>
        </authorList>
    </citation>
    <scope>NUCLEOTIDE SEQUENCE</scope>
    <source>
        <strain evidence="2">An824</strain>
    </source>
</reference>
<dbReference type="RefSeq" id="WP_205104891.1">
    <property type="nucleotide sequence ID" value="NZ_JACJJG010000043.1"/>
</dbReference>
<dbReference type="AlphaFoldDB" id="A0A938WT81"/>
<accession>A0A938WT81</accession>
<evidence type="ECO:0000313" key="3">
    <source>
        <dbReference type="Proteomes" id="UP000706891"/>
    </source>
</evidence>
<dbReference type="Proteomes" id="UP000706891">
    <property type="component" value="Unassembled WGS sequence"/>
</dbReference>
<keyword evidence="1" id="KW-0812">Transmembrane</keyword>
<feature type="transmembrane region" description="Helical" evidence="1">
    <location>
        <begin position="28"/>
        <end position="53"/>
    </location>
</feature>
<protein>
    <submittedName>
        <fullName evidence="2">DUF3989 domain-containing protein</fullName>
    </submittedName>
</protein>
<keyword evidence="1" id="KW-0472">Membrane</keyword>
<name>A0A938WT81_9BACT</name>
<reference evidence="2" key="1">
    <citation type="submission" date="2020-08" db="EMBL/GenBank/DDBJ databases">
        <authorList>
            <person name="Cejkova D."/>
            <person name="Kubasova T."/>
            <person name="Jahodarova E."/>
            <person name="Rychlik I."/>
        </authorList>
    </citation>
    <scope>NUCLEOTIDE SEQUENCE</scope>
    <source>
        <strain evidence="2">An824</strain>
    </source>
</reference>
<proteinExistence type="predicted"/>
<sequence length="101" mass="11264">MKLIITFARKLRCGLWLRCRRLTPRQSLAAVLAFSVPFLACCVYVMVSALAGFGKRDGEDIRIGHIEPMEIKYGKTNGKYIELYGNGHNEDGGTPENETAD</sequence>
<dbReference type="Pfam" id="PF13150">
    <property type="entry name" value="TraL_transposon"/>
    <property type="match status" value="1"/>
</dbReference>
<comment type="caution">
    <text evidence="2">The sequence shown here is derived from an EMBL/GenBank/DDBJ whole genome shotgun (WGS) entry which is preliminary data.</text>
</comment>
<dbReference type="EMBL" id="JACJJG010000043">
    <property type="protein sequence ID" value="MBM6673928.1"/>
    <property type="molecule type" value="Genomic_DNA"/>
</dbReference>
<evidence type="ECO:0000256" key="1">
    <source>
        <dbReference type="SAM" id="Phobius"/>
    </source>
</evidence>
<keyword evidence="1" id="KW-1133">Transmembrane helix</keyword>
<evidence type="ECO:0000313" key="2">
    <source>
        <dbReference type="EMBL" id="MBM6673928.1"/>
    </source>
</evidence>
<dbReference type="InterPro" id="IPR025050">
    <property type="entry name" value="TraL_transposon"/>
</dbReference>
<organism evidence="2 3">
    <name type="scientific">Marseilla massiliensis</name>
    <dbReference type="NCBI Taxonomy" id="1841864"/>
    <lineage>
        <taxon>Bacteria</taxon>
        <taxon>Pseudomonadati</taxon>
        <taxon>Bacteroidota</taxon>
        <taxon>Bacteroidia</taxon>
        <taxon>Bacteroidales</taxon>
        <taxon>Prevotellaceae</taxon>
        <taxon>Marseilla</taxon>
    </lineage>
</organism>